<evidence type="ECO:0008006" key="5">
    <source>
        <dbReference type="Google" id="ProtNLM"/>
    </source>
</evidence>
<feature type="chain" id="PRO_5009936628" description="Cysteine rich repeat-containing protein" evidence="2">
    <location>
        <begin position="28"/>
        <end position="93"/>
    </location>
</feature>
<dbReference type="EMBL" id="FSRU01000001">
    <property type="protein sequence ID" value="SIO32560.1"/>
    <property type="molecule type" value="Genomic_DNA"/>
</dbReference>
<name>A0A1N6IKK1_9BURK</name>
<dbReference type="AlphaFoldDB" id="A0A1N6IKK1"/>
<dbReference type="Proteomes" id="UP000185151">
    <property type="component" value="Unassembled WGS sequence"/>
</dbReference>
<evidence type="ECO:0000313" key="4">
    <source>
        <dbReference type="Proteomes" id="UP000185151"/>
    </source>
</evidence>
<feature type="region of interest" description="Disordered" evidence="1">
    <location>
        <begin position="74"/>
        <end position="93"/>
    </location>
</feature>
<dbReference type="RefSeq" id="WP_074295729.1">
    <property type="nucleotide sequence ID" value="NZ_FSRU01000001.1"/>
</dbReference>
<accession>A0A1N6IKK1</accession>
<proteinExistence type="predicted"/>
<evidence type="ECO:0000256" key="1">
    <source>
        <dbReference type="SAM" id="MobiDB-lite"/>
    </source>
</evidence>
<gene>
    <name evidence="3" type="ORF">SAMN05444165_2251</name>
</gene>
<feature type="signal peptide" evidence="2">
    <location>
        <begin position="1"/>
        <end position="27"/>
    </location>
</feature>
<protein>
    <recommendedName>
        <fullName evidence="5">Cysteine rich repeat-containing protein</fullName>
    </recommendedName>
</protein>
<keyword evidence="2" id="KW-0732">Signal</keyword>
<organism evidence="3 4">
    <name type="scientific">Paraburkholderia phenazinium</name>
    <dbReference type="NCBI Taxonomy" id="60549"/>
    <lineage>
        <taxon>Bacteria</taxon>
        <taxon>Pseudomonadati</taxon>
        <taxon>Pseudomonadota</taxon>
        <taxon>Betaproteobacteria</taxon>
        <taxon>Burkholderiales</taxon>
        <taxon>Burkholderiaceae</taxon>
        <taxon>Paraburkholderia</taxon>
    </lineage>
</organism>
<evidence type="ECO:0000313" key="3">
    <source>
        <dbReference type="EMBL" id="SIO32560.1"/>
    </source>
</evidence>
<keyword evidence="4" id="KW-1185">Reference proteome</keyword>
<sequence length="93" mass="9707">MNRYPALNAASALALLLALLTVSEAQAATPDEQKKACRGDAIHFCSAEIPNKDKITACMKQHVSELSPGCQAMFKHGGHSSGNAPDANKGSAQ</sequence>
<evidence type="ECO:0000256" key="2">
    <source>
        <dbReference type="SAM" id="SignalP"/>
    </source>
</evidence>
<reference evidence="3 4" key="1">
    <citation type="submission" date="2016-11" db="EMBL/GenBank/DDBJ databases">
        <authorList>
            <person name="Jaros S."/>
            <person name="Januszkiewicz K."/>
            <person name="Wedrychowicz H."/>
        </authorList>
    </citation>
    <scope>NUCLEOTIDE SEQUENCE [LARGE SCALE GENOMIC DNA]</scope>
    <source>
        <strain evidence="3 4">GAS95</strain>
    </source>
</reference>